<dbReference type="Gene3D" id="3.40.800.10">
    <property type="entry name" value="Ureohydrolase domain"/>
    <property type="match status" value="1"/>
</dbReference>
<comment type="similarity">
    <text evidence="3">Belongs to the arginase family.</text>
</comment>
<dbReference type="InterPro" id="IPR023696">
    <property type="entry name" value="Ureohydrolase_dom_sf"/>
</dbReference>
<proteinExistence type="inferred from homology"/>
<dbReference type="Pfam" id="PF00491">
    <property type="entry name" value="Arginase"/>
    <property type="match status" value="1"/>
</dbReference>
<dbReference type="PANTHER" id="PTHR11358">
    <property type="entry name" value="ARGINASE/AGMATINASE"/>
    <property type="match status" value="1"/>
</dbReference>
<reference evidence="4 5" key="1">
    <citation type="submission" date="2018-04" db="EMBL/GenBank/DDBJ databases">
        <title>Genomic Encyclopedia of Archaeal and Bacterial Type Strains, Phase II (KMG-II): from individual species to whole genera.</title>
        <authorList>
            <person name="Goeker M."/>
        </authorList>
    </citation>
    <scope>NUCLEOTIDE SEQUENCE [LARGE SCALE GENOMIC DNA]</scope>
    <source>
        <strain evidence="4 5">DSM 25731</strain>
    </source>
</reference>
<dbReference type="InterPro" id="IPR006035">
    <property type="entry name" value="Ureohydrolase"/>
</dbReference>
<evidence type="ECO:0000313" key="5">
    <source>
        <dbReference type="Proteomes" id="UP000244090"/>
    </source>
</evidence>
<gene>
    <name evidence="4" type="ORF">C8N46_11335</name>
</gene>
<dbReference type="GO" id="GO:0046872">
    <property type="term" value="F:metal ion binding"/>
    <property type="evidence" value="ECO:0007669"/>
    <property type="project" value="UniProtKB-KW"/>
</dbReference>
<keyword evidence="1" id="KW-0479">Metal-binding</keyword>
<evidence type="ECO:0000256" key="3">
    <source>
        <dbReference type="PROSITE-ProRule" id="PRU00742"/>
    </source>
</evidence>
<sequence length="389" mass="44489">MEFEFLSPVNDLLIAHNELLSKQALGNQIDIHSSKNGIPESIETAKFAIIAVLENRSDINYLGENLDLLEIRKAFYSLYPGNWNHNIVDLGNLQKGNTVDDTYVALKSIMEPLLKKNIIPIILGGSQDLMYAMYRSYDNLEQTVNIVNVDSKFDFGAVTQSVSNHSYMGKIITEAPHNLFNYSNIGYQTYFNAQEEIDLMQKLFFDAYRLGKVSSDISIVEPITRDADIVGIDLSAVKASEVSGNQNTSPNGLDGKEICAISRYAGISDKVSSFGIFEYRNSKDEEITAMLVAQMIWYFIEGVNYRVKDYPFTSKDDYLKYIVPNDVEEMVFYKSNKTERWWIEIPFISSLNNKLKRHTLLPCTHQDYLNACNQIIPERWWMAYKKSIN</sequence>
<accession>A0A2T6BR40</accession>
<dbReference type="PROSITE" id="PS51409">
    <property type="entry name" value="ARGINASE_2"/>
    <property type="match status" value="1"/>
</dbReference>
<keyword evidence="2" id="KW-0378">Hydrolase</keyword>
<keyword evidence="5" id="KW-1185">Reference proteome</keyword>
<protein>
    <submittedName>
        <fullName evidence="4">Arginase family enzyme</fullName>
    </submittedName>
</protein>
<evidence type="ECO:0000256" key="2">
    <source>
        <dbReference type="ARBA" id="ARBA00022801"/>
    </source>
</evidence>
<dbReference type="RefSeq" id="WP_108116733.1">
    <property type="nucleotide sequence ID" value="NZ_QBKT01000013.1"/>
</dbReference>
<dbReference type="EMBL" id="QBKT01000013">
    <property type="protein sequence ID" value="PTX58545.1"/>
    <property type="molecule type" value="Genomic_DNA"/>
</dbReference>
<dbReference type="Proteomes" id="UP000244090">
    <property type="component" value="Unassembled WGS sequence"/>
</dbReference>
<evidence type="ECO:0000256" key="1">
    <source>
        <dbReference type="ARBA" id="ARBA00022723"/>
    </source>
</evidence>
<dbReference type="AlphaFoldDB" id="A0A2T6BR40"/>
<dbReference type="CDD" id="cd09988">
    <property type="entry name" value="Formimidoylglutamase"/>
    <property type="match status" value="1"/>
</dbReference>
<comment type="caution">
    <text evidence="4">The sequence shown here is derived from an EMBL/GenBank/DDBJ whole genome shotgun (WGS) entry which is preliminary data.</text>
</comment>
<dbReference type="PANTHER" id="PTHR11358:SF26">
    <property type="entry name" value="GUANIDINO ACID HYDROLASE, MITOCHONDRIAL"/>
    <property type="match status" value="1"/>
</dbReference>
<evidence type="ECO:0000313" key="4">
    <source>
        <dbReference type="EMBL" id="PTX58545.1"/>
    </source>
</evidence>
<dbReference type="OrthoDB" id="931936at2"/>
<name>A0A2T6BR40_9FLAO</name>
<organism evidence="4 5">
    <name type="scientific">Kordia periserrulae</name>
    <dbReference type="NCBI Taxonomy" id="701523"/>
    <lineage>
        <taxon>Bacteria</taxon>
        <taxon>Pseudomonadati</taxon>
        <taxon>Bacteroidota</taxon>
        <taxon>Flavobacteriia</taxon>
        <taxon>Flavobacteriales</taxon>
        <taxon>Flavobacteriaceae</taxon>
        <taxon>Kordia</taxon>
    </lineage>
</organism>
<dbReference type="GO" id="GO:0033389">
    <property type="term" value="P:putrescine biosynthetic process from arginine, via agmatine"/>
    <property type="evidence" value="ECO:0007669"/>
    <property type="project" value="TreeGrafter"/>
</dbReference>
<dbReference type="GO" id="GO:0008783">
    <property type="term" value="F:agmatinase activity"/>
    <property type="evidence" value="ECO:0007669"/>
    <property type="project" value="TreeGrafter"/>
</dbReference>
<dbReference type="SUPFAM" id="SSF52768">
    <property type="entry name" value="Arginase/deacetylase"/>
    <property type="match status" value="1"/>
</dbReference>